<comment type="caution">
    <text evidence="1">The sequence shown here is derived from an EMBL/GenBank/DDBJ whole genome shotgun (WGS) entry which is preliminary data.</text>
</comment>
<dbReference type="Proteomes" id="UP001177260">
    <property type="component" value="Unassembled WGS sequence"/>
</dbReference>
<gene>
    <name evidence="1" type="ORF">N8T08_009499</name>
</gene>
<reference evidence="1 2" key="1">
    <citation type="journal article" date="2023" name="ACS Omega">
        <title>Identification of the Neoaspergillic Acid Biosynthesis Gene Cluster by Establishing an In Vitro CRISPR-Ribonucleoprotein Genetic System in Aspergillus melleus.</title>
        <authorList>
            <person name="Yuan B."/>
            <person name="Grau M.F."/>
            <person name="Murata R.M."/>
            <person name="Torok T."/>
            <person name="Venkateswaran K."/>
            <person name="Stajich J.E."/>
            <person name="Wang C.C.C."/>
        </authorList>
    </citation>
    <scope>NUCLEOTIDE SEQUENCE [LARGE SCALE GENOMIC DNA]</scope>
    <source>
        <strain evidence="1 2">IMV 1140</strain>
    </source>
</reference>
<protein>
    <submittedName>
        <fullName evidence="1">Uncharacterized protein</fullName>
    </submittedName>
</protein>
<organism evidence="1 2">
    <name type="scientific">Aspergillus melleus</name>
    <dbReference type="NCBI Taxonomy" id="138277"/>
    <lineage>
        <taxon>Eukaryota</taxon>
        <taxon>Fungi</taxon>
        <taxon>Dikarya</taxon>
        <taxon>Ascomycota</taxon>
        <taxon>Pezizomycotina</taxon>
        <taxon>Eurotiomycetes</taxon>
        <taxon>Eurotiomycetidae</taxon>
        <taxon>Eurotiales</taxon>
        <taxon>Aspergillaceae</taxon>
        <taxon>Aspergillus</taxon>
        <taxon>Aspergillus subgen. Circumdati</taxon>
    </lineage>
</organism>
<evidence type="ECO:0000313" key="1">
    <source>
        <dbReference type="EMBL" id="KAK1148494.1"/>
    </source>
</evidence>
<accession>A0ACC3BD77</accession>
<evidence type="ECO:0000313" key="2">
    <source>
        <dbReference type="Proteomes" id="UP001177260"/>
    </source>
</evidence>
<keyword evidence="2" id="KW-1185">Reference proteome</keyword>
<name>A0ACC3BD77_9EURO</name>
<sequence length="576" mass="64345">MTHAAGEGHLPVCKTLFEYGADLQINTRWNRANALVRAASGGHFSVVKFLIEAVGDYTEYEETVYSCLREAAAAGHVEILRYLFDLSGGIDERRFYNNLLELASGGGHLTIVEFLLSECDVTTTKTQKNILHSLHVAAASQYQAVVGLLRGVLDIRSIIEYESLASQACQRLFSISAMCGWADILQELLQRGCSPELIPNRHLNDKYEWTALALAAKRGHLGVVELLLDHKADVNRPPVLRSSYPSRTRDPPIRLAAIHGHKDIVEKLLYHGANPNPKRSRNSKLFAYDGVRSPEIMSLLLNWGADPSLGLRYEAKPCRCVLSDALVNGSNEMVKMLLGRGITLMPYPRWDKEPLRMTQTARPARQDTLFTIAANNGVHMVEFILEQGYTVTPGSSEVSMALDSALFRADVALVNLFCEAGFLGDLVMSPYENIFGSIMSVRRDFEAAATIMDVLLAQGFEIRNDLEYVRKEIRHGGYFGEHSGWCAMYQMLFDRGANPLAGSGPETELSFMAQIGDKKVVQMMLETLDQLRMEQGDLQQKLAFAQEQAREANHLDIVRALDRAYWRTVYPIPKET</sequence>
<dbReference type="EMBL" id="JAOPJF010000007">
    <property type="protein sequence ID" value="KAK1148494.1"/>
    <property type="molecule type" value="Genomic_DNA"/>
</dbReference>
<proteinExistence type="predicted"/>